<feature type="region of interest" description="Disordered" evidence="11">
    <location>
        <begin position="706"/>
        <end position="751"/>
    </location>
</feature>
<dbReference type="Pfam" id="PF00176">
    <property type="entry name" value="SNF2-rel_dom"/>
    <property type="match status" value="1"/>
</dbReference>
<dbReference type="GO" id="GO:0006281">
    <property type="term" value="P:DNA repair"/>
    <property type="evidence" value="ECO:0007669"/>
    <property type="project" value="InterPro"/>
</dbReference>
<dbReference type="SUPFAM" id="SSF52949">
    <property type="entry name" value="Macro domain-like"/>
    <property type="match status" value="1"/>
</dbReference>
<proteinExistence type="inferred from homology"/>
<dbReference type="FunFam" id="3.40.50.10810:FF:000037">
    <property type="entry name" value="chromodomain-helicase-DNA-binding protein 1-like isoform X1"/>
    <property type="match status" value="1"/>
</dbReference>
<keyword evidence="5" id="KW-0547">Nucleotide-binding</keyword>
<evidence type="ECO:0000259" key="15">
    <source>
        <dbReference type="PROSITE" id="PS51194"/>
    </source>
</evidence>
<comment type="subcellular location">
    <subcellularLocation>
        <location evidence="2">Membrane</location>
        <topology evidence="2">Multi-pass membrane protein</topology>
    </subcellularLocation>
    <subcellularLocation>
        <location evidence="1">Nucleus</location>
    </subcellularLocation>
</comment>
<dbReference type="GO" id="GO:0003678">
    <property type="term" value="F:DNA helicase activity"/>
    <property type="evidence" value="ECO:0007669"/>
    <property type="project" value="InterPro"/>
</dbReference>
<dbReference type="InterPro" id="IPR027417">
    <property type="entry name" value="P-loop_NTPase"/>
</dbReference>
<dbReference type="SUPFAM" id="SSF52540">
    <property type="entry name" value="P-loop containing nucleoside triphosphate hydrolases"/>
    <property type="match status" value="2"/>
</dbReference>
<sequence>AANEASTLSWRTRVRGFAVCMGIGIFCSILGVCCLFIPKIGIILFIVLYTFGNISSLASTLFLMGPVKQLKRMFDKTRVVATVVMIVCLVLTLCAAFWSLEHLQSPYTLGLHVSLHNTQQYELHGMKLRSYQLDGVRWLAQCMKTLDGCILGDEMGLGKTCQAISLMLYAQGCLRMEGPFMVLCPLTVIDSWMQELKNICPRLRVMCYAGDKKQRAELQRNIEDNPPDIFLTHYQTCQSDASILKRWKWNMLVVDEAQRLKNESSKLYQALTEFSLGFRLLLTGTPIQNNLQEVYSLLSFIQPDVFPPDASAEFVKAYADVQTQSTTAKELHQVLQPFLLRRVKGEVETELPKKIELVVYHGMSTLQKKYYKAILMKDRTVFGSNQGNENRLLNVLMQLRKCVAHPYLFKGVEPEPFEIGEHLVGASGKLTLLDPMLAHLFKEGHRVLLFSQMTSMLDIVQDYLEYRGYSYERLDGSVRGEERFVAVNNFKAEDVFIFLLSTKAGGVGLTLTAADTVIFLDSDFNPQNDVQAAARAHRIGQKRPVKVIRLLARDTVEEIIYSRAVSKLNLTNTVIEEGKFSLLNKRQAAVADQMQLSEILKFGVHKLLSSDESSIQQVDVAQILGETRDGKWVIEDERVRSAEEEEDEEHPDHMYYFEGKDYSKIPSAEDEKRFELMVQEHSAPEEDAGKAGRSLRHKVGVLFPVPLPSPMRAKRPLTESELEERRRKREEAAAKRAKLQEEKKKQREEKKYKRKMAWWESSGYKSLCLPSADSEGEDVDDEDEDISSVNSTDSDDAAIHYVLGDVTQPQADRKDAIIVHCVDDSGHWGKGGLFTALEIRTDEAKKQYELAGDMEDLELGNVLLFSIDDKLTRLSGRDYLALIVAQKRDKANKLSGIYLTALDEGLKKIYRAAKQKKASVHLPRIGYATKGFNWYGTERLIRKHLASRGVQTFIYYFKRPTSHFTPAIPSTSGSAPGPPASVSPGSSCSLSPPSSPEGIAGSVSAVSQCGPCEDELARVLLHQPEKSSWLH</sequence>
<comment type="similarity">
    <text evidence="3">Belongs to the SNF2/RAD54 helicase family.</text>
</comment>
<dbReference type="PROSITE" id="PS51154">
    <property type="entry name" value="MACRO"/>
    <property type="match status" value="1"/>
</dbReference>
<dbReference type="InterPro" id="IPR049730">
    <property type="entry name" value="SNF2/RAD54-like_C"/>
</dbReference>
<evidence type="ECO:0000259" key="13">
    <source>
        <dbReference type="PROSITE" id="PS51154"/>
    </source>
</evidence>
<dbReference type="GO" id="GO:0005524">
    <property type="term" value="F:ATP binding"/>
    <property type="evidence" value="ECO:0007669"/>
    <property type="project" value="UniProtKB-KW"/>
</dbReference>
<evidence type="ECO:0000256" key="9">
    <source>
        <dbReference type="ARBA" id="ARBA00023136"/>
    </source>
</evidence>
<dbReference type="InterPro" id="IPR001650">
    <property type="entry name" value="Helicase_C-like"/>
</dbReference>
<feature type="compositionally biased region" description="Basic and acidic residues" evidence="11">
    <location>
        <begin position="723"/>
        <end position="751"/>
    </location>
</feature>
<dbReference type="EMBL" id="QNUK01000439">
    <property type="protein sequence ID" value="KAF5893363.1"/>
    <property type="molecule type" value="Genomic_DNA"/>
</dbReference>
<dbReference type="PROSITE" id="PS51194">
    <property type="entry name" value="HELICASE_CTER"/>
    <property type="match status" value="1"/>
</dbReference>
<feature type="transmembrane region" description="Helical" evidence="12">
    <location>
        <begin position="16"/>
        <end position="38"/>
    </location>
</feature>
<accession>A0A8J4TSC1</accession>
<dbReference type="CDD" id="cd18793">
    <property type="entry name" value="SF2_C_SNF"/>
    <property type="match status" value="1"/>
</dbReference>
<dbReference type="Pfam" id="PF00271">
    <property type="entry name" value="Helicase_C"/>
    <property type="match status" value="1"/>
</dbReference>
<evidence type="ECO:0000256" key="6">
    <source>
        <dbReference type="ARBA" id="ARBA00022801"/>
    </source>
</evidence>
<evidence type="ECO:0000256" key="10">
    <source>
        <dbReference type="ARBA" id="ARBA00023242"/>
    </source>
</evidence>
<feature type="compositionally biased region" description="Low complexity" evidence="11">
    <location>
        <begin position="982"/>
        <end position="992"/>
    </location>
</feature>
<dbReference type="Gene3D" id="3.40.220.10">
    <property type="entry name" value="Leucine Aminopeptidase, subunit E, domain 1"/>
    <property type="match status" value="1"/>
</dbReference>
<feature type="region of interest" description="Disordered" evidence="11">
    <location>
        <begin position="967"/>
        <end position="1002"/>
    </location>
</feature>
<dbReference type="SMART" id="SM00490">
    <property type="entry name" value="HELICc"/>
    <property type="match status" value="1"/>
</dbReference>
<feature type="transmembrane region" description="Helical" evidence="12">
    <location>
        <begin position="44"/>
        <end position="67"/>
    </location>
</feature>
<dbReference type="PROSITE" id="PS51192">
    <property type="entry name" value="HELICASE_ATP_BIND_1"/>
    <property type="match status" value="1"/>
</dbReference>
<dbReference type="InterPro" id="IPR038718">
    <property type="entry name" value="SNF2-like_sf"/>
</dbReference>
<dbReference type="OrthoDB" id="5857104at2759"/>
<dbReference type="GO" id="GO:0005634">
    <property type="term" value="C:nucleus"/>
    <property type="evidence" value="ECO:0007669"/>
    <property type="project" value="UniProtKB-SubCell"/>
</dbReference>
<gene>
    <name evidence="16" type="primary">chd1l</name>
    <name evidence="16" type="ORF">DAT39_016950</name>
</gene>
<feature type="domain" description="Helicase ATP-binding" evidence="14">
    <location>
        <begin position="140"/>
        <end position="304"/>
    </location>
</feature>
<name>A0A8J4TSC1_CLAMG</name>
<dbReference type="GO" id="GO:0005737">
    <property type="term" value="C:cytoplasm"/>
    <property type="evidence" value="ECO:0007669"/>
    <property type="project" value="UniProtKB-ARBA"/>
</dbReference>
<feature type="domain" description="Macro" evidence="13">
    <location>
        <begin position="786"/>
        <end position="972"/>
    </location>
</feature>
<reference evidence="16" key="1">
    <citation type="submission" date="2020-07" db="EMBL/GenBank/DDBJ databases">
        <title>Clarias magur genome sequencing, assembly and annotation.</title>
        <authorList>
            <person name="Kushwaha B."/>
            <person name="Kumar R."/>
            <person name="Das P."/>
            <person name="Joshi C.G."/>
            <person name="Kumar D."/>
            <person name="Nagpure N.S."/>
            <person name="Pandey M."/>
            <person name="Agarwal S."/>
            <person name="Srivastava S."/>
            <person name="Singh M."/>
            <person name="Sahoo L."/>
            <person name="Jayasankar P."/>
            <person name="Meher P.K."/>
            <person name="Koringa P.G."/>
            <person name="Iquebal M.A."/>
            <person name="Das S.P."/>
            <person name="Bit A."/>
            <person name="Patnaik S."/>
            <person name="Patel N."/>
            <person name="Shah T.M."/>
            <person name="Hinsu A."/>
            <person name="Jena J.K."/>
        </authorList>
    </citation>
    <scope>NUCLEOTIDE SEQUENCE</scope>
    <source>
        <strain evidence="16">CIFAMagur01</strain>
        <tissue evidence="16">Testis</tissue>
    </source>
</reference>
<dbReference type="PANTHER" id="PTHR47157">
    <property type="entry name" value="CHROMODOMAIN-HELICASE-DNA-BINDING PROTEIN 1-LIKE"/>
    <property type="match status" value="1"/>
</dbReference>
<evidence type="ECO:0000256" key="8">
    <source>
        <dbReference type="ARBA" id="ARBA00022989"/>
    </source>
</evidence>
<feature type="region of interest" description="Disordered" evidence="11">
    <location>
        <begin position="769"/>
        <end position="791"/>
    </location>
</feature>
<dbReference type="Gene3D" id="3.40.50.10810">
    <property type="entry name" value="Tandem AAA-ATPase domain"/>
    <property type="match status" value="1"/>
</dbReference>
<dbReference type="InterPro" id="IPR000330">
    <property type="entry name" value="SNF2_N"/>
</dbReference>
<keyword evidence="7" id="KW-0067">ATP-binding</keyword>
<dbReference type="Pfam" id="PF04178">
    <property type="entry name" value="Got1"/>
    <property type="match status" value="1"/>
</dbReference>
<dbReference type="GO" id="GO:0016020">
    <property type="term" value="C:membrane"/>
    <property type="evidence" value="ECO:0007669"/>
    <property type="project" value="UniProtKB-SubCell"/>
</dbReference>
<dbReference type="InterPro" id="IPR002589">
    <property type="entry name" value="Macro_dom"/>
</dbReference>
<evidence type="ECO:0000256" key="3">
    <source>
        <dbReference type="ARBA" id="ARBA00007025"/>
    </source>
</evidence>
<dbReference type="Proteomes" id="UP000727407">
    <property type="component" value="Unassembled WGS sequence"/>
</dbReference>
<dbReference type="PANTHER" id="PTHR47157:SF1">
    <property type="entry name" value="CHROMODOMAIN-HELICASE-DNA-BINDING PROTEIN 1-LIKE"/>
    <property type="match status" value="1"/>
</dbReference>
<evidence type="ECO:0000256" key="12">
    <source>
        <dbReference type="SAM" id="Phobius"/>
    </source>
</evidence>
<evidence type="ECO:0000256" key="7">
    <source>
        <dbReference type="ARBA" id="ARBA00022840"/>
    </source>
</evidence>
<dbReference type="CDD" id="cd03331">
    <property type="entry name" value="Macro_Poa1p-like_SNF2"/>
    <property type="match status" value="1"/>
</dbReference>
<keyword evidence="8 12" id="KW-1133">Transmembrane helix</keyword>
<dbReference type="SMART" id="SM00487">
    <property type="entry name" value="DEXDc"/>
    <property type="match status" value="1"/>
</dbReference>
<dbReference type="GO" id="GO:0016787">
    <property type="term" value="F:hydrolase activity"/>
    <property type="evidence" value="ECO:0007669"/>
    <property type="project" value="UniProtKB-KW"/>
</dbReference>
<feature type="transmembrane region" description="Helical" evidence="12">
    <location>
        <begin position="79"/>
        <end position="100"/>
    </location>
</feature>
<evidence type="ECO:0000313" key="16">
    <source>
        <dbReference type="EMBL" id="KAF5893363.1"/>
    </source>
</evidence>
<evidence type="ECO:0000256" key="2">
    <source>
        <dbReference type="ARBA" id="ARBA00004141"/>
    </source>
</evidence>
<dbReference type="InterPro" id="IPR031053">
    <property type="entry name" value="ALC1"/>
</dbReference>
<dbReference type="InterPro" id="IPR043472">
    <property type="entry name" value="Macro_dom-like"/>
</dbReference>
<dbReference type="AlphaFoldDB" id="A0A8J4TSC1"/>
<evidence type="ECO:0000313" key="17">
    <source>
        <dbReference type="Proteomes" id="UP000727407"/>
    </source>
</evidence>
<keyword evidence="6" id="KW-0378">Hydrolase</keyword>
<dbReference type="GO" id="GO:0012505">
    <property type="term" value="C:endomembrane system"/>
    <property type="evidence" value="ECO:0007669"/>
    <property type="project" value="UniProtKB-ARBA"/>
</dbReference>
<evidence type="ECO:0000256" key="11">
    <source>
        <dbReference type="SAM" id="MobiDB-lite"/>
    </source>
</evidence>
<keyword evidence="10" id="KW-0539">Nucleus</keyword>
<dbReference type="InterPro" id="IPR014001">
    <property type="entry name" value="Helicase_ATP-bd"/>
</dbReference>
<dbReference type="FunFam" id="3.40.50.300:FF:001488">
    <property type="entry name" value="Putative helicase CHR10"/>
    <property type="match status" value="1"/>
</dbReference>
<feature type="non-terminal residue" evidence="16">
    <location>
        <position position="1"/>
    </location>
</feature>
<feature type="domain" description="Helicase C-terminal" evidence="15">
    <location>
        <begin position="432"/>
        <end position="586"/>
    </location>
</feature>
<evidence type="ECO:0000256" key="4">
    <source>
        <dbReference type="ARBA" id="ARBA00022692"/>
    </source>
</evidence>
<keyword evidence="9 12" id="KW-0472">Membrane</keyword>
<dbReference type="GO" id="GO:0016192">
    <property type="term" value="P:vesicle-mediated transport"/>
    <property type="evidence" value="ECO:0007669"/>
    <property type="project" value="InterPro"/>
</dbReference>
<organism evidence="16 17">
    <name type="scientific">Clarias magur</name>
    <name type="common">Asian catfish</name>
    <name type="synonym">Macropteronotus magur</name>
    <dbReference type="NCBI Taxonomy" id="1594786"/>
    <lineage>
        <taxon>Eukaryota</taxon>
        <taxon>Metazoa</taxon>
        <taxon>Chordata</taxon>
        <taxon>Craniata</taxon>
        <taxon>Vertebrata</taxon>
        <taxon>Euteleostomi</taxon>
        <taxon>Actinopterygii</taxon>
        <taxon>Neopterygii</taxon>
        <taxon>Teleostei</taxon>
        <taxon>Ostariophysi</taxon>
        <taxon>Siluriformes</taxon>
        <taxon>Clariidae</taxon>
        <taxon>Clarias</taxon>
    </lineage>
</organism>
<evidence type="ECO:0000256" key="5">
    <source>
        <dbReference type="ARBA" id="ARBA00022741"/>
    </source>
</evidence>
<dbReference type="InterPro" id="IPR007305">
    <property type="entry name" value="Vesicle_transpt_Got1/SFT2"/>
</dbReference>
<feature type="compositionally biased region" description="Acidic residues" evidence="11">
    <location>
        <begin position="774"/>
        <end position="786"/>
    </location>
</feature>
<keyword evidence="17" id="KW-1185">Reference proteome</keyword>
<evidence type="ECO:0000256" key="1">
    <source>
        <dbReference type="ARBA" id="ARBA00004123"/>
    </source>
</evidence>
<dbReference type="GO" id="GO:0006338">
    <property type="term" value="P:chromatin remodeling"/>
    <property type="evidence" value="ECO:0007669"/>
    <property type="project" value="InterPro"/>
</dbReference>
<evidence type="ECO:0000259" key="14">
    <source>
        <dbReference type="PROSITE" id="PS51192"/>
    </source>
</evidence>
<keyword evidence="4 12" id="KW-0812">Transmembrane</keyword>
<comment type="caution">
    <text evidence="16">The sequence shown here is derived from an EMBL/GenBank/DDBJ whole genome shotgun (WGS) entry which is preliminary data.</text>
</comment>
<dbReference type="Gene3D" id="3.40.50.300">
    <property type="entry name" value="P-loop containing nucleotide triphosphate hydrolases"/>
    <property type="match status" value="1"/>
</dbReference>
<protein>
    <submittedName>
        <fullName evidence="16">Chromodomain-helicase-DNA-binding protein 1-like</fullName>
    </submittedName>
</protein>